<evidence type="ECO:0000313" key="10">
    <source>
        <dbReference type="Proteomes" id="UP000243053"/>
    </source>
</evidence>
<accession>A0A1Y5E1R2</accession>
<evidence type="ECO:0000256" key="7">
    <source>
        <dbReference type="ARBA" id="ARBA00023136"/>
    </source>
</evidence>
<evidence type="ECO:0000256" key="1">
    <source>
        <dbReference type="ARBA" id="ARBA00004651"/>
    </source>
</evidence>
<comment type="caution">
    <text evidence="9">The sequence shown here is derived from an EMBL/GenBank/DDBJ whole genome shotgun (WGS) entry which is preliminary data.</text>
</comment>
<keyword evidence="5 8" id="KW-0812">Transmembrane</keyword>
<evidence type="ECO:0000256" key="3">
    <source>
        <dbReference type="ARBA" id="ARBA00022448"/>
    </source>
</evidence>
<feature type="transmembrane region" description="Helical" evidence="8">
    <location>
        <begin position="198"/>
        <end position="216"/>
    </location>
</feature>
<keyword evidence="4 8" id="KW-1003">Cell membrane</keyword>
<feature type="transmembrane region" description="Helical" evidence="8">
    <location>
        <begin position="168"/>
        <end position="186"/>
    </location>
</feature>
<sequence>MILETILSFMAILAVATYVQTVTGFALGMIVMGAVTVSGLVPIAFTSVIISTVTLFNCLFVLKGEFRTFDYSLAAKTCIGIFPGLFIGLILLDYMSSSFGELLQLLLGLTIIIAGLLIILKPKPLKKKSQGWAFGLSGVASGLLAGLFSMGGPPLVYLFYRQPLELKTIRLCLLSVFLVSSVSRITMVGFQGGLSWNMLYFSLLCMPVVMTFSWVGKHFPPPLSATNMRRVAFTLLIVIGLSLIIA</sequence>
<keyword evidence="3" id="KW-0813">Transport</keyword>
<gene>
    <name evidence="9" type="ORF">A9Q75_19610</name>
</gene>
<dbReference type="Pfam" id="PF01925">
    <property type="entry name" value="TauE"/>
    <property type="match status" value="1"/>
</dbReference>
<evidence type="ECO:0000313" key="9">
    <source>
        <dbReference type="EMBL" id="OUR74945.1"/>
    </source>
</evidence>
<protein>
    <recommendedName>
        <fullName evidence="8">Probable membrane transporter protein</fullName>
    </recommendedName>
</protein>
<dbReference type="InterPro" id="IPR002781">
    <property type="entry name" value="TM_pro_TauE-like"/>
</dbReference>
<name>A0A1Y5E1R2_COLPS</name>
<evidence type="ECO:0000256" key="8">
    <source>
        <dbReference type="RuleBase" id="RU363041"/>
    </source>
</evidence>
<evidence type="ECO:0000256" key="5">
    <source>
        <dbReference type="ARBA" id="ARBA00022692"/>
    </source>
</evidence>
<feature type="transmembrane region" description="Helical" evidence="8">
    <location>
        <begin position="74"/>
        <end position="96"/>
    </location>
</feature>
<feature type="transmembrane region" description="Helical" evidence="8">
    <location>
        <begin position="132"/>
        <end position="156"/>
    </location>
</feature>
<dbReference type="GO" id="GO:0005886">
    <property type="term" value="C:plasma membrane"/>
    <property type="evidence" value="ECO:0007669"/>
    <property type="project" value="UniProtKB-SubCell"/>
</dbReference>
<proteinExistence type="inferred from homology"/>
<keyword evidence="6 8" id="KW-1133">Transmembrane helix</keyword>
<feature type="transmembrane region" description="Helical" evidence="8">
    <location>
        <begin position="102"/>
        <end position="120"/>
    </location>
</feature>
<dbReference type="Proteomes" id="UP000243053">
    <property type="component" value="Unassembled WGS sequence"/>
</dbReference>
<dbReference type="PANTHER" id="PTHR30269:SF37">
    <property type="entry name" value="MEMBRANE TRANSPORTER PROTEIN"/>
    <property type="match status" value="1"/>
</dbReference>
<dbReference type="InterPro" id="IPR052017">
    <property type="entry name" value="TSUP"/>
</dbReference>
<reference evidence="10" key="1">
    <citation type="journal article" date="2017" name="Proc. Natl. Acad. Sci. U.S.A.">
        <title>Simulation of Deepwater Horizon oil plume reveals substrate specialization within a complex community of hydrocarbon degraders.</title>
        <authorList>
            <person name="Hu P."/>
            <person name="Dubinsky E.A."/>
            <person name="Probst A.J."/>
            <person name="Wang J."/>
            <person name="Sieber C.M.K."/>
            <person name="Tom L.M."/>
            <person name="Gardinali P."/>
            <person name="Banfield J.F."/>
            <person name="Atlas R.M."/>
            <person name="Andersen G.L."/>
        </authorList>
    </citation>
    <scope>NUCLEOTIDE SEQUENCE [LARGE SCALE GENOMIC DNA]</scope>
</reference>
<evidence type="ECO:0000256" key="4">
    <source>
        <dbReference type="ARBA" id="ARBA00022475"/>
    </source>
</evidence>
<feature type="transmembrane region" description="Helical" evidence="8">
    <location>
        <begin position="7"/>
        <end position="34"/>
    </location>
</feature>
<dbReference type="PANTHER" id="PTHR30269">
    <property type="entry name" value="TRANSMEMBRANE PROTEIN YFCA"/>
    <property type="match status" value="1"/>
</dbReference>
<evidence type="ECO:0000256" key="2">
    <source>
        <dbReference type="ARBA" id="ARBA00009142"/>
    </source>
</evidence>
<keyword evidence="7 8" id="KW-0472">Membrane</keyword>
<dbReference type="EMBL" id="MAAF01000120">
    <property type="protein sequence ID" value="OUR74945.1"/>
    <property type="molecule type" value="Genomic_DNA"/>
</dbReference>
<dbReference type="AlphaFoldDB" id="A0A1Y5E1R2"/>
<feature type="transmembrane region" description="Helical" evidence="8">
    <location>
        <begin position="40"/>
        <end position="62"/>
    </location>
</feature>
<feature type="transmembrane region" description="Helical" evidence="8">
    <location>
        <begin position="228"/>
        <end position="245"/>
    </location>
</feature>
<comment type="similarity">
    <text evidence="2 8">Belongs to the 4-toluene sulfonate uptake permease (TSUP) (TC 2.A.102) family.</text>
</comment>
<evidence type="ECO:0000256" key="6">
    <source>
        <dbReference type="ARBA" id="ARBA00022989"/>
    </source>
</evidence>
<organism evidence="9 10">
    <name type="scientific">Colwellia psychrerythraea</name>
    <name type="common">Vibrio psychroerythus</name>
    <dbReference type="NCBI Taxonomy" id="28229"/>
    <lineage>
        <taxon>Bacteria</taxon>
        <taxon>Pseudomonadati</taxon>
        <taxon>Pseudomonadota</taxon>
        <taxon>Gammaproteobacteria</taxon>
        <taxon>Alteromonadales</taxon>
        <taxon>Colwelliaceae</taxon>
        <taxon>Colwellia</taxon>
    </lineage>
</organism>
<comment type="subcellular location">
    <subcellularLocation>
        <location evidence="1 8">Cell membrane</location>
        <topology evidence="1 8">Multi-pass membrane protein</topology>
    </subcellularLocation>
</comment>